<dbReference type="Proteomes" id="UP001202328">
    <property type="component" value="Unassembled WGS sequence"/>
</dbReference>
<dbReference type="AlphaFoldDB" id="A0AAD4X5V9"/>
<dbReference type="EMBL" id="JAJJMB010015988">
    <property type="protein sequence ID" value="KAI3850865.1"/>
    <property type="molecule type" value="Genomic_DNA"/>
</dbReference>
<proteinExistence type="predicted"/>
<organism evidence="2 3">
    <name type="scientific">Papaver atlanticum</name>
    <dbReference type="NCBI Taxonomy" id="357466"/>
    <lineage>
        <taxon>Eukaryota</taxon>
        <taxon>Viridiplantae</taxon>
        <taxon>Streptophyta</taxon>
        <taxon>Embryophyta</taxon>
        <taxon>Tracheophyta</taxon>
        <taxon>Spermatophyta</taxon>
        <taxon>Magnoliopsida</taxon>
        <taxon>Ranunculales</taxon>
        <taxon>Papaveraceae</taxon>
        <taxon>Papaveroideae</taxon>
        <taxon>Papaver</taxon>
    </lineage>
</organism>
<sequence length="84" mass="9101">MTTSTQPTQFDDSLVITTTTQQTQGDNPRSYMLVRIGPNQGDLTDVEVTEMLDAVVSDINQGEGISEHGPAEMENLAPVVTHLL</sequence>
<keyword evidence="3" id="KW-1185">Reference proteome</keyword>
<comment type="caution">
    <text evidence="2">The sequence shown here is derived from an EMBL/GenBank/DDBJ whole genome shotgun (WGS) entry which is preliminary data.</text>
</comment>
<gene>
    <name evidence="2" type="ORF">MKW98_012858</name>
</gene>
<protein>
    <submittedName>
        <fullName evidence="2">Uncharacterized protein</fullName>
    </submittedName>
</protein>
<feature type="region of interest" description="Disordered" evidence="1">
    <location>
        <begin position="1"/>
        <end position="31"/>
    </location>
</feature>
<feature type="compositionally biased region" description="Polar residues" evidence="1">
    <location>
        <begin position="1"/>
        <end position="27"/>
    </location>
</feature>
<reference evidence="2" key="1">
    <citation type="submission" date="2022-04" db="EMBL/GenBank/DDBJ databases">
        <title>A functionally conserved STORR gene fusion in Papaver species that diverged 16.8 million years ago.</title>
        <authorList>
            <person name="Catania T."/>
        </authorList>
    </citation>
    <scope>NUCLEOTIDE SEQUENCE</scope>
    <source>
        <strain evidence="2">S-188037</strain>
    </source>
</reference>
<name>A0AAD4X5V9_9MAGN</name>
<feature type="non-terminal residue" evidence="2">
    <location>
        <position position="84"/>
    </location>
</feature>
<evidence type="ECO:0000313" key="2">
    <source>
        <dbReference type="EMBL" id="KAI3850865.1"/>
    </source>
</evidence>
<evidence type="ECO:0000256" key="1">
    <source>
        <dbReference type="SAM" id="MobiDB-lite"/>
    </source>
</evidence>
<accession>A0AAD4X5V9</accession>
<evidence type="ECO:0000313" key="3">
    <source>
        <dbReference type="Proteomes" id="UP001202328"/>
    </source>
</evidence>